<evidence type="ECO:0000313" key="4">
    <source>
        <dbReference type="Proteomes" id="UP000256970"/>
    </source>
</evidence>
<dbReference type="Proteomes" id="UP000256970">
    <property type="component" value="Unassembled WGS sequence"/>
</dbReference>
<gene>
    <name evidence="3" type="ORF">BQ4739_LOCUS14443</name>
    <name evidence="2" type="ORF">BQ4739_LOCUS7513</name>
</gene>
<feature type="compositionally biased region" description="Low complexity" evidence="1">
    <location>
        <begin position="30"/>
        <end position="44"/>
    </location>
</feature>
<feature type="region of interest" description="Disordered" evidence="1">
    <location>
        <begin position="90"/>
        <end position="123"/>
    </location>
</feature>
<dbReference type="EMBL" id="FNXT01001207">
    <property type="protein sequence ID" value="SZX74199.1"/>
    <property type="molecule type" value="Genomic_DNA"/>
</dbReference>
<dbReference type="AlphaFoldDB" id="A0A383VPI6"/>
<name>A0A383VPI6_TETOB</name>
<sequence length="150" mass="15768">MHKIGGRRAGTISSGCRKDRISSKAQHRLQQQQYQQQQPQQQPQRKLDLGGADTCSTGPPSLESSNSSSSSSSSFSGWNLDLGGADTCSTAPPSMCSSSSSGGPPSVCDCSSTSSNSSSSSYDIWRMPPAALDLPPLQGTCRRMCKFVAS</sequence>
<proteinExistence type="predicted"/>
<evidence type="ECO:0000313" key="3">
    <source>
        <dbReference type="EMBL" id="SZX74199.1"/>
    </source>
</evidence>
<feature type="compositionally biased region" description="Low complexity" evidence="1">
    <location>
        <begin position="61"/>
        <end position="76"/>
    </location>
</feature>
<keyword evidence="4" id="KW-1185">Reference proteome</keyword>
<protein>
    <submittedName>
        <fullName evidence="2">Uncharacterized protein</fullName>
    </submittedName>
</protein>
<reference evidence="2 4" key="1">
    <citation type="submission" date="2016-10" db="EMBL/GenBank/DDBJ databases">
        <authorList>
            <person name="Cai Z."/>
        </authorList>
    </citation>
    <scope>NUCLEOTIDE SEQUENCE [LARGE SCALE GENOMIC DNA]</scope>
</reference>
<dbReference type="EMBL" id="FNXT01000769">
    <property type="protein sequence ID" value="SZX67091.1"/>
    <property type="molecule type" value="Genomic_DNA"/>
</dbReference>
<evidence type="ECO:0000256" key="1">
    <source>
        <dbReference type="SAM" id="MobiDB-lite"/>
    </source>
</evidence>
<accession>A0A383VPI6</accession>
<feature type="compositionally biased region" description="Low complexity" evidence="1">
    <location>
        <begin position="90"/>
        <end position="121"/>
    </location>
</feature>
<feature type="region of interest" description="Disordered" evidence="1">
    <location>
        <begin position="1"/>
        <end position="78"/>
    </location>
</feature>
<organism evidence="2 4">
    <name type="scientific">Tetradesmus obliquus</name>
    <name type="common">Green alga</name>
    <name type="synonym">Acutodesmus obliquus</name>
    <dbReference type="NCBI Taxonomy" id="3088"/>
    <lineage>
        <taxon>Eukaryota</taxon>
        <taxon>Viridiplantae</taxon>
        <taxon>Chlorophyta</taxon>
        <taxon>core chlorophytes</taxon>
        <taxon>Chlorophyceae</taxon>
        <taxon>CS clade</taxon>
        <taxon>Sphaeropleales</taxon>
        <taxon>Scenedesmaceae</taxon>
        <taxon>Tetradesmus</taxon>
    </lineage>
</organism>
<evidence type="ECO:0000313" key="2">
    <source>
        <dbReference type="EMBL" id="SZX67091.1"/>
    </source>
</evidence>